<protein>
    <submittedName>
        <fullName evidence="2">Carotenoid biosynthesis protein</fullName>
    </submittedName>
</protein>
<name>A0ABY7T647_9SPHI</name>
<feature type="transmembrane region" description="Helical" evidence="1">
    <location>
        <begin position="131"/>
        <end position="150"/>
    </location>
</feature>
<keyword evidence="1" id="KW-0472">Membrane</keyword>
<evidence type="ECO:0000313" key="3">
    <source>
        <dbReference type="Proteomes" id="UP001216139"/>
    </source>
</evidence>
<keyword evidence="1" id="KW-1133">Transmembrane helix</keyword>
<evidence type="ECO:0000256" key="1">
    <source>
        <dbReference type="SAM" id="Phobius"/>
    </source>
</evidence>
<feature type="transmembrane region" description="Helical" evidence="1">
    <location>
        <begin position="12"/>
        <end position="29"/>
    </location>
</feature>
<feature type="transmembrane region" description="Helical" evidence="1">
    <location>
        <begin position="62"/>
        <end position="81"/>
    </location>
</feature>
<feature type="transmembrane region" description="Helical" evidence="1">
    <location>
        <begin position="101"/>
        <end position="119"/>
    </location>
</feature>
<reference evidence="2 3" key="1">
    <citation type="submission" date="2023-02" db="EMBL/GenBank/DDBJ databases">
        <title>Genome sequence of Mucilaginibacter jinjuensis strain KACC 16571.</title>
        <authorList>
            <person name="Kim S."/>
            <person name="Heo J."/>
            <person name="Kwon S.-W."/>
        </authorList>
    </citation>
    <scope>NUCLEOTIDE SEQUENCE [LARGE SCALE GENOMIC DNA]</scope>
    <source>
        <strain evidence="2 3">KACC 16571</strain>
    </source>
</reference>
<dbReference type="InterPro" id="IPR007354">
    <property type="entry name" value="CruF-like"/>
</dbReference>
<evidence type="ECO:0000313" key="2">
    <source>
        <dbReference type="EMBL" id="WCT11683.1"/>
    </source>
</evidence>
<keyword evidence="3" id="KW-1185">Reference proteome</keyword>
<gene>
    <name evidence="2" type="ORF">PQO05_23415</name>
</gene>
<keyword evidence="1" id="KW-0812">Transmembrane</keyword>
<dbReference type="EMBL" id="CP117167">
    <property type="protein sequence ID" value="WCT11683.1"/>
    <property type="molecule type" value="Genomic_DNA"/>
</dbReference>
<dbReference type="Proteomes" id="UP001216139">
    <property type="component" value="Chromosome"/>
</dbReference>
<dbReference type="PANTHER" id="PTHR39419:SF1">
    <property type="entry name" value="SLL0814 PROTEIN"/>
    <property type="match status" value="1"/>
</dbReference>
<dbReference type="PANTHER" id="PTHR39419">
    <property type="entry name" value="SLL0814 PROTEIN"/>
    <property type="match status" value="1"/>
</dbReference>
<dbReference type="Pfam" id="PF04240">
    <property type="entry name" value="Caroten_synth"/>
    <property type="match status" value="1"/>
</dbReference>
<feature type="transmembrane region" description="Helical" evidence="1">
    <location>
        <begin position="194"/>
        <end position="212"/>
    </location>
</feature>
<feature type="transmembrane region" description="Helical" evidence="1">
    <location>
        <begin position="35"/>
        <end position="55"/>
    </location>
</feature>
<dbReference type="RefSeq" id="WP_273629872.1">
    <property type="nucleotide sequence ID" value="NZ_CP117167.1"/>
</dbReference>
<sequence>MERPPCLSAKAAKVIIVLFHTVGLIGLMLPATHVLFLKIVPFHLLLMLLVVFFNHKYIDERFLGFVILIYVLGFFAEWIGVHKGWLFGDYVYGETLGINVFEIPLTIGINWFLLIYSAGVTMQRLRIKSNWARIILGALVLVLLDMQIEPVAVRFDYWHWADSIVPMKNYVSWFLVSGLMLWIFEQFKFKKQSWVGPILLGVQFVFFGVLNLM</sequence>
<organism evidence="2 3">
    <name type="scientific">Mucilaginibacter jinjuensis</name>
    <dbReference type="NCBI Taxonomy" id="1176721"/>
    <lineage>
        <taxon>Bacteria</taxon>
        <taxon>Pseudomonadati</taxon>
        <taxon>Bacteroidota</taxon>
        <taxon>Sphingobacteriia</taxon>
        <taxon>Sphingobacteriales</taxon>
        <taxon>Sphingobacteriaceae</taxon>
        <taxon>Mucilaginibacter</taxon>
    </lineage>
</organism>
<accession>A0ABY7T647</accession>
<feature type="transmembrane region" description="Helical" evidence="1">
    <location>
        <begin position="170"/>
        <end position="187"/>
    </location>
</feature>
<proteinExistence type="predicted"/>